<feature type="region of interest" description="Disordered" evidence="1">
    <location>
        <begin position="24"/>
        <end position="76"/>
    </location>
</feature>
<dbReference type="Proteomes" id="UP000650533">
    <property type="component" value="Chromosome 15"/>
</dbReference>
<feature type="compositionally biased region" description="Polar residues" evidence="1">
    <location>
        <begin position="32"/>
        <end position="53"/>
    </location>
</feature>
<reference evidence="2" key="1">
    <citation type="submission" date="2020-05" db="EMBL/GenBank/DDBJ databases">
        <title>Evolutionary and genomic comparisons of hybrid uninucleate and nonhybrid Rhizoctonia fungi.</title>
        <authorList>
            <person name="Li C."/>
            <person name="Chen X."/>
        </authorList>
    </citation>
    <scope>NUCLEOTIDE SEQUENCE</scope>
    <source>
        <strain evidence="2">AG-1 IA</strain>
    </source>
</reference>
<dbReference type="KEGG" id="rsx:RhiXN_11913"/>
<dbReference type="GeneID" id="67034191"/>
<protein>
    <submittedName>
        <fullName evidence="2">Uncharacterized protein</fullName>
    </submittedName>
</protein>
<dbReference type="RefSeq" id="XP_043186489.1">
    <property type="nucleotide sequence ID" value="XM_043331728.1"/>
</dbReference>
<feature type="compositionally biased region" description="Polar residues" evidence="1">
    <location>
        <begin position="60"/>
        <end position="70"/>
    </location>
</feature>
<gene>
    <name evidence="2" type="ORF">RhiXN_11913</name>
</gene>
<organism evidence="2 3">
    <name type="scientific">Rhizoctonia solani</name>
    <dbReference type="NCBI Taxonomy" id="456999"/>
    <lineage>
        <taxon>Eukaryota</taxon>
        <taxon>Fungi</taxon>
        <taxon>Dikarya</taxon>
        <taxon>Basidiomycota</taxon>
        <taxon>Agaricomycotina</taxon>
        <taxon>Agaricomycetes</taxon>
        <taxon>Cantharellales</taxon>
        <taxon>Ceratobasidiaceae</taxon>
        <taxon>Rhizoctonia</taxon>
    </lineage>
</organism>
<name>A0A8H8PA55_9AGAM</name>
<evidence type="ECO:0000313" key="2">
    <source>
        <dbReference type="EMBL" id="QRW26252.1"/>
    </source>
</evidence>
<proteinExistence type="predicted"/>
<evidence type="ECO:0000313" key="3">
    <source>
        <dbReference type="Proteomes" id="UP000650533"/>
    </source>
</evidence>
<sequence length="167" mass="18983">MAEEGLLYNFEIELKDNLTQNTTVTQDTQTQAPIPTVSTNTPCPESPPQNNLPESEHLATLTNSTPNGANISLPPETIQHNPRVTIEEWPNPNANWGLSNELMYDRLQIPPEDSHRAPDDIYACGHDVNDRSEAAQQFSKWSDQRLLEFLQEELGSKFVKEWENIRE</sequence>
<evidence type="ECO:0000256" key="1">
    <source>
        <dbReference type="SAM" id="MobiDB-lite"/>
    </source>
</evidence>
<accession>A0A8H8PA55</accession>
<dbReference type="AlphaFoldDB" id="A0A8H8PA55"/>
<dbReference type="EMBL" id="CP059672">
    <property type="protein sequence ID" value="QRW26252.1"/>
    <property type="molecule type" value="Genomic_DNA"/>
</dbReference>